<dbReference type="EMBL" id="LNYT01000022">
    <property type="protein sequence ID" value="KTD46023.1"/>
    <property type="molecule type" value="Genomic_DNA"/>
</dbReference>
<evidence type="ECO:0000256" key="4">
    <source>
        <dbReference type="PROSITE-ProRule" id="PRU00433"/>
    </source>
</evidence>
<dbReference type="PATRIC" id="fig|458.5.peg.2940"/>
<dbReference type="OrthoDB" id="5641947at2"/>
<feature type="chain" id="PRO_5006916681" evidence="5">
    <location>
        <begin position="20"/>
        <end position="121"/>
    </location>
</feature>
<feature type="domain" description="Cytochrome c" evidence="6">
    <location>
        <begin position="19"/>
        <end position="121"/>
    </location>
</feature>
<keyword evidence="1 4" id="KW-0349">Heme</keyword>
<dbReference type="GO" id="GO:0020037">
    <property type="term" value="F:heme binding"/>
    <property type="evidence" value="ECO:0007669"/>
    <property type="project" value="InterPro"/>
</dbReference>
<evidence type="ECO:0000259" key="6">
    <source>
        <dbReference type="PROSITE" id="PS51007"/>
    </source>
</evidence>
<keyword evidence="8" id="KW-1185">Reference proteome</keyword>
<evidence type="ECO:0000256" key="2">
    <source>
        <dbReference type="ARBA" id="ARBA00022723"/>
    </source>
</evidence>
<comment type="caution">
    <text evidence="7">The sequence shown here is derived from an EMBL/GenBank/DDBJ whole genome shotgun (WGS) entry which is preliminary data.</text>
</comment>
<dbReference type="InterPro" id="IPR036909">
    <property type="entry name" value="Cyt_c-like_dom_sf"/>
</dbReference>
<feature type="signal peptide" evidence="5">
    <location>
        <begin position="1"/>
        <end position="19"/>
    </location>
</feature>
<dbReference type="PROSITE" id="PS51007">
    <property type="entry name" value="CYTC"/>
    <property type="match status" value="1"/>
</dbReference>
<dbReference type="SUPFAM" id="SSF46626">
    <property type="entry name" value="Cytochrome c"/>
    <property type="match status" value="1"/>
</dbReference>
<dbReference type="GO" id="GO:0009055">
    <property type="term" value="F:electron transfer activity"/>
    <property type="evidence" value="ECO:0007669"/>
    <property type="project" value="InterPro"/>
</dbReference>
<evidence type="ECO:0000256" key="5">
    <source>
        <dbReference type="SAM" id="SignalP"/>
    </source>
</evidence>
<reference evidence="7 8" key="1">
    <citation type="submission" date="2015-11" db="EMBL/GenBank/DDBJ databases">
        <title>Genomic analysis of 38 Legionella species identifies large and diverse effector repertoires.</title>
        <authorList>
            <person name="Burstein D."/>
            <person name="Amaro F."/>
            <person name="Zusman T."/>
            <person name="Lifshitz Z."/>
            <person name="Cohen O."/>
            <person name="Gilbert J.A."/>
            <person name="Pupko T."/>
            <person name="Shuman H.A."/>
            <person name="Segal G."/>
        </authorList>
    </citation>
    <scope>NUCLEOTIDE SEQUENCE [LARGE SCALE GENOMIC DNA]</scope>
    <source>
        <strain evidence="7 8">WA-270A-C2</strain>
    </source>
</reference>
<dbReference type="Gene3D" id="1.10.760.10">
    <property type="entry name" value="Cytochrome c-like domain"/>
    <property type="match status" value="1"/>
</dbReference>
<dbReference type="STRING" id="458.Lrub_2820"/>
<dbReference type="Proteomes" id="UP000054608">
    <property type="component" value="Unassembled WGS sequence"/>
</dbReference>
<evidence type="ECO:0000256" key="1">
    <source>
        <dbReference type="ARBA" id="ARBA00022617"/>
    </source>
</evidence>
<keyword evidence="5" id="KW-0732">Signal</keyword>
<dbReference type="InterPro" id="IPR009056">
    <property type="entry name" value="Cyt_c-like_dom"/>
</dbReference>
<evidence type="ECO:0000256" key="3">
    <source>
        <dbReference type="ARBA" id="ARBA00023004"/>
    </source>
</evidence>
<keyword evidence="3 4" id="KW-0408">Iron</keyword>
<protein>
    <submittedName>
        <fullName evidence="7">Putative Cytochrome c, class I</fullName>
    </submittedName>
</protein>
<dbReference type="Pfam" id="PF13442">
    <property type="entry name" value="Cytochrome_CBB3"/>
    <property type="match status" value="1"/>
</dbReference>
<dbReference type="GO" id="GO:0046872">
    <property type="term" value="F:metal ion binding"/>
    <property type="evidence" value="ECO:0007669"/>
    <property type="project" value="UniProtKB-KW"/>
</dbReference>
<organism evidence="7 8">
    <name type="scientific">Legionella rubrilucens</name>
    <dbReference type="NCBI Taxonomy" id="458"/>
    <lineage>
        <taxon>Bacteria</taxon>
        <taxon>Pseudomonadati</taxon>
        <taxon>Pseudomonadota</taxon>
        <taxon>Gammaproteobacteria</taxon>
        <taxon>Legionellales</taxon>
        <taxon>Legionellaceae</taxon>
        <taxon>Legionella</taxon>
    </lineage>
</organism>
<accession>A0A0W0XN11</accession>
<proteinExistence type="predicted"/>
<evidence type="ECO:0000313" key="7">
    <source>
        <dbReference type="EMBL" id="KTD46023.1"/>
    </source>
</evidence>
<name>A0A0W0XN11_9GAMM</name>
<dbReference type="RefSeq" id="WP_058532761.1">
    <property type="nucleotide sequence ID" value="NZ_CAAAIN010000004.1"/>
</dbReference>
<gene>
    <name evidence="7" type="ORF">Lrub_2820</name>
</gene>
<keyword evidence="2 4" id="KW-0479">Metal-binding</keyword>
<dbReference type="AlphaFoldDB" id="A0A0W0XN11"/>
<sequence length="121" mass="13328">MYRGWSLVLFMAMSPLVLAENDLGQKTYEAACQNCHAPNLAGGVKAPAAFDEKAWGTVFERAAVKAKENPSQFKTPMDYLLYNVKIGKGLMHHNGLCNESVTTNCSDDALTQAILYMSKKH</sequence>
<evidence type="ECO:0000313" key="8">
    <source>
        <dbReference type="Proteomes" id="UP000054608"/>
    </source>
</evidence>